<dbReference type="InterPro" id="IPR050508">
    <property type="entry name" value="Methyltransf_Superfamily"/>
</dbReference>
<keyword evidence="1" id="KW-0489">Methyltransferase</keyword>
<dbReference type="GO" id="GO:0032259">
    <property type="term" value="P:methylation"/>
    <property type="evidence" value="ECO:0007669"/>
    <property type="project" value="UniProtKB-KW"/>
</dbReference>
<dbReference type="RefSeq" id="WP_107306840.1">
    <property type="nucleotide sequence ID" value="NZ_CP033577.1"/>
</dbReference>
<organism evidence="1 2">
    <name type="scientific">Vibrio mediterranei</name>
    <dbReference type="NCBI Taxonomy" id="689"/>
    <lineage>
        <taxon>Bacteria</taxon>
        <taxon>Pseudomonadati</taxon>
        <taxon>Pseudomonadota</taxon>
        <taxon>Gammaproteobacteria</taxon>
        <taxon>Vibrionales</taxon>
        <taxon>Vibrionaceae</taxon>
        <taxon>Vibrio</taxon>
    </lineage>
</organism>
<dbReference type="EMBL" id="CP033577">
    <property type="protein sequence ID" value="AYV19956.1"/>
    <property type="molecule type" value="Genomic_DNA"/>
</dbReference>
<dbReference type="AlphaFoldDB" id="A0A3G4V5A4"/>
<dbReference type="InterPro" id="IPR013216">
    <property type="entry name" value="Methyltransf_11"/>
</dbReference>
<dbReference type="InterPro" id="IPR029063">
    <property type="entry name" value="SAM-dependent_MTases_sf"/>
</dbReference>
<dbReference type="Pfam" id="PF08241">
    <property type="entry name" value="Methyltransf_11"/>
    <property type="match status" value="1"/>
</dbReference>
<dbReference type="GO" id="GO:0008757">
    <property type="term" value="F:S-adenosylmethionine-dependent methyltransferase activity"/>
    <property type="evidence" value="ECO:0007669"/>
    <property type="project" value="InterPro"/>
</dbReference>
<dbReference type="Gene3D" id="3.40.50.150">
    <property type="entry name" value="Vaccinia Virus protein VP39"/>
    <property type="match status" value="1"/>
</dbReference>
<dbReference type="Proteomes" id="UP000279760">
    <property type="component" value="Chromosome 1"/>
</dbReference>
<keyword evidence="1" id="KW-0808">Transferase</keyword>
<reference evidence="1 2" key="1">
    <citation type="submission" date="2018-11" db="EMBL/GenBank/DDBJ databases">
        <title>Complete Genome Sequence of Vbrio mediterranei 117-T6: a Potential Pathogen Bacteria Isolated from the Conchocelis of Pyropia.</title>
        <authorList>
            <person name="Liu Q."/>
        </authorList>
    </citation>
    <scope>NUCLEOTIDE SEQUENCE [LARGE SCALE GENOMIC DNA]</scope>
    <source>
        <strain evidence="1 2">117-T6</strain>
    </source>
</reference>
<dbReference type="PANTHER" id="PTHR42912">
    <property type="entry name" value="METHYLTRANSFERASE"/>
    <property type="match status" value="1"/>
</dbReference>
<dbReference type="CDD" id="cd02440">
    <property type="entry name" value="AdoMet_MTases"/>
    <property type="match status" value="1"/>
</dbReference>
<evidence type="ECO:0000313" key="2">
    <source>
        <dbReference type="Proteomes" id="UP000279760"/>
    </source>
</evidence>
<sequence length="231" mass="25997">MGEMYTKHAEKYADAIENNAYNGLYERPSTLALVGEVNNKAVLDLGCGPGVYAQHFVNQGAKVTAVDLSEQMVQITKQKLGDAVTCYAQDLSDGLPKEADDSYDFVVCPLMVHYLEDLVPLFKEVHRVLKQGGQFIFSTHHPLVDFEDDAFNNYFAVERITEDWNTVGEPVEVSFFRRSFTNLFDSLAESGFTLDKFSEGQPDPAMKEVSPETFDKLSRRPNFIFIRANAN</sequence>
<protein>
    <submittedName>
        <fullName evidence="1">Class I SAM-dependent methyltransferase</fullName>
    </submittedName>
</protein>
<dbReference type="SUPFAM" id="SSF53335">
    <property type="entry name" value="S-adenosyl-L-methionine-dependent methyltransferases"/>
    <property type="match status" value="1"/>
</dbReference>
<proteinExistence type="predicted"/>
<name>A0A3G4V5A4_9VIBR</name>
<gene>
    <name evidence="1" type="ORF">ECB94_00985</name>
</gene>
<dbReference type="PANTHER" id="PTHR42912:SF93">
    <property type="entry name" value="N6-ADENOSINE-METHYLTRANSFERASE TMT1A"/>
    <property type="match status" value="1"/>
</dbReference>
<accession>A0A3G4V5A4</accession>
<evidence type="ECO:0000313" key="1">
    <source>
        <dbReference type="EMBL" id="AYV19956.1"/>
    </source>
</evidence>